<dbReference type="AlphaFoldDB" id="A0A936ZN81"/>
<dbReference type="Pfam" id="PF04536">
    <property type="entry name" value="TPM_phosphatase"/>
    <property type="match status" value="1"/>
</dbReference>
<dbReference type="InterPro" id="IPR007621">
    <property type="entry name" value="TPM_dom"/>
</dbReference>
<keyword evidence="4" id="KW-1185">Reference proteome</keyword>
<keyword evidence="1" id="KW-1133">Transmembrane helix</keyword>
<protein>
    <submittedName>
        <fullName evidence="3">TPM domain-containing protein</fullName>
    </submittedName>
</protein>
<dbReference type="PANTHER" id="PTHR30373:SF2">
    <property type="entry name" value="UPF0603 PROTEIN YGCG"/>
    <property type="match status" value="1"/>
</dbReference>
<feature type="domain" description="TPM" evidence="2">
    <location>
        <begin position="41"/>
        <end position="164"/>
    </location>
</feature>
<keyword evidence="1" id="KW-0472">Membrane</keyword>
<evidence type="ECO:0000256" key="1">
    <source>
        <dbReference type="SAM" id="Phobius"/>
    </source>
</evidence>
<comment type="caution">
    <text evidence="3">The sequence shown here is derived from an EMBL/GenBank/DDBJ whole genome shotgun (WGS) entry which is preliminary data.</text>
</comment>
<sequence>MRLPRALPWLGAMLLLAGGLLLARVAAAQDLQPVPELSARVVDLAGTLAAGERQSLEAQLAALEQQTGAQVVVLLVPSTQPEDIFSYANRVANAWKIGRREIGDGVLVVVATSDRRIRIEVAKTLEGAIPDLRARRIIDEAITPQFRRGDFAAGLRAGVEQIGAAIRGEALPPPQARNVPAAQTGFDWMELAVVLFIAMPVAGALLRRMLGRPLGSMVAGGAIGGLAWALTASFVVAVLAGLVALFMALVGGLGGGGGGGLGGPPRGYRRGGHWGAPHAGGWGAGRGGGGGGFGGFGSGGGGDFGGGGASGSW</sequence>
<dbReference type="EMBL" id="JAEQNA010000013">
    <property type="protein sequence ID" value="MBL0423283.1"/>
    <property type="molecule type" value="Genomic_DNA"/>
</dbReference>
<evidence type="ECO:0000313" key="4">
    <source>
        <dbReference type="Proteomes" id="UP000613011"/>
    </source>
</evidence>
<accession>A0A936ZN81</accession>
<keyword evidence="1" id="KW-0812">Transmembrane</keyword>
<feature type="transmembrane region" description="Helical" evidence="1">
    <location>
        <begin position="188"/>
        <end position="206"/>
    </location>
</feature>
<dbReference type="PANTHER" id="PTHR30373">
    <property type="entry name" value="UPF0603 PROTEIN YGCG"/>
    <property type="match status" value="1"/>
</dbReference>
<feature type="transmembrane region" description="Helical" evidence="1">
    <location>
        <begin position="218"/>
        <end position="251"/>
    </location>
</feature>
<dbReference type="Proteomes" id="UP000613011">
    <property type="component" value="Unassembled WGS sequence"/>
</dbReference>
<gene>
    <name evidence="3" type="ORF">JI739_23305</name>
</gene>
<proteinExistence type="predicted"/>
<evidence type="ECO:0000313" key="3">
    <source>
        <dbReference type="EMBL" id="MBL0423283.1"/>
    </source>
</evidence>
<organism evidence="3 4">
    <name type="scientific">Ramlibacter aurantiacus</name>
    <dbReference type="NCBI Taxonomy" id="2801330"/>
    <lineage>
        <taxon>Bacteria</taxon>
        <taxon>Pseudomonadati</taxon>
        <taxon>Pseudomonadota</taxon>
        <taxon>Betaproteobacteria</taxon>
        <taxon>Burkholderiales</taxon>
        <taxon>Comamonadaceae</taxon>
        <taxon>Ramlibacter</taxon>
    </lineage>
</organism>
<dbReference type="Gene3D" id="3.10.310.50">
    <property type="match status" value="1"/>
</dbReference>
<reference evidence="3" key="1">
    <citation type="submission" date="2021-01" db="EMBL/GenBank/DDBJ databases">
        <title>Ramlibacter sp. strain AW1 16S ribosomal RNA gene Genome sequencing and assembly.</title>
        <authorList>
            <person name="Kang M."/>
        </authorList>
    </citation>
    <scope>NUCLEOTIDE SEQUENCE</scope>
    <source>
        <strain evidence="3">AW1</strain>
    </source>
</reference>
<evidence type="ECO:0000259" key="2">
    <source>
        <dbReference type="Pfam" id="PF04536"/>
    </source>
</evidence>
<name>A0A936ZN81_9BURK</name>